<dbReference type="InterPro" id="IPR001394">
    <property type="entry name" value="Peptidase_C19_UCH"/>
</dbReference>
<evidence type="ECO:0000259" key="1">
    <source>
        <dbReference type="PROSITE" id="PS50235"/>
    </source>
</evidence>
<dbReference type="Pfam" id="PF00443">
    <property type="entry name" value="UCH"/>
    <property type="match status" value="1"/>
</dbReference>
<accession>A0AAU7YMQ2</accession>
<protein>
    <recommendedName>
        <fullName evidence="1">USP domain-containing protein</fullName>
    </recommendedName>
</protein>
<sequence length="261" mass="30460">MRGLINEGTSCYFNTAIQCLFNLPQVSNYFLRNSYKGEGACMFTTLFQIFVQKYWSNDKTPLNLESLLFAFQRKFPRFKTDEQHDVQEAILCIIDILEQHQPIVKEWFYGKKVQETIWPTGKSVNEEDFSIHLMTSKGSDIGQMLQASTSWNVLEDFVDTEGVKHNAASTRMMFSKLPPVLMLSFDVKNHIKIIHELILDGHVYKLASCAMHVGHQHDGHYVSFARQRNRWFFLNDEFVREQPPPEMGSYYFMVYSLESQP</sequence>
<reference evidence="2" key="1">
    <citation type="submission" date="2024-06" db="EMBL/GenBank/DDBJ databases">
        <title>Evidence of context-dependent and transient costs of resisting viral infection in isolates of the marine microalga Micromonas sp. (class Mamiellophyceae).</title>
        <authorList>
            <person name="Bedi de Silva A."/>
            <person name="Schvarcz C.R."/>
            <person name="Steward G.R."/>
            <person name="Edwards K.F."/>
        </authorList>
    </citation>
    <scope>NUCLEOTIDE SEQUENCE</scope>
    <source>
        <strain evidence="2">McV-KB2</strain>
    </source>
</reference>
<proteinExistence type="predicted"/>
<dbReference type="CDD" id="cd02257">
    <property type="entry name" value="Peptidase_C19"/>
    <property type="match status" value="1"/>
</dbReference>
<dbReference type="InterPro" id="IPR038765">
    <property type="entry name" value="Papain-like_cys_pep_sf"/>
</dbReference>
<dbReference type="InterPro" id="IPR028889">
    <property type="entry name" value="USP"/>
</dbReference>
<dbReference type="GO" id="GO:0016579">
    <property type="term" value="P:protein deubiquitination"/>
    <property type="evidence" value="ECO:0007669"/>
    <property type="project" value="InterPro"/>
</dbReference>
<dbReference type="InterPro" id="IPR050164">
    <property type="entry name" value="Peptidase_C19"/>
</dbReference>
<dbReference type="GO" id="GO:0004843">
    <property type="term" value="F:cysteine-type deubiquitinase activity"/>
    <property type="evidence" value="ECO:0007669"/>
    <property type="project" value="InterPro"/>
</dbReference>
<dbReference type="PROSITE" id="PS50235">
    <property type="entry name" value="USP_3"/>
    <property type="match status" value="1"/>
</dbReference>
<evidence type="ECO:0000313" key="2">
    <source>
        <dbReference type="EMBL" id="XCA47318.1"/>
    </source>
</evidence>
<dbReference type="SUPFAM" id="SSF54001">
    <property type="entry name" value="Cysteine proteinases"/>
    <property type="match status" value="1"/>
</dbReference>
<dbReference type="EMBL" id="PP911589">
    <property type="protein sequence ID" value="XCA47318.1"/>
    <property type="molecule type" value="Genomic_DNA"/>
</dbReference>
<organism evidence="2">
    <name type="scientific">Micromonas commoda virus</name>
    <dbReference type="NCBI Taxonomy" id="3057169"/>
    <lineage>
        <taxon>Viruses</taxon>
        <taxon>Varidnaviria</taxon>
        <taxon>Bamfordvirae</taxon>
        <taxon>Nucleocytoviricota</taxon>
        <taxon>Megaviricetes</taxon>
        <taxon>Algavirales</taxon>
        <taxon>Phycodnaviridae</taxon>
    </lineage>
</organism>
<dbReference type="Gene3D" id="3.90.70.10">
    <property type="entry name" value="Cysteine proteinases"/>
    <property type="match status" value="1"/>
</dbReference>
<name>A0AAU7YMQ2_9PHYC</name>
<dbReference type="PANTHER" id="PTHR24006">
    <property type="entry name" value="UBIQUITIN CARBOXYL-TERMINAL HYDROLASE"/>
    <property type="match status" value="1"/>
</dbReference>
<feature type="domain" description="USP" evidence="1">
    <location>
        <begin position="2"/>
        <end position="258"/>
    </location>
</feature>